<organism evidence="1 2">
    <name type="scientific">Brevundimonas nasdae</name>
    <dbReference type="NCBI Taxonomy" id="172043"/>
    <lineage>
        <taxon>Bacteria</taxon>
        <taxon>Pseudomonadati</taxon>
        <taxon>Pseudomonadota</taxon>
        <taxon>Alphaproteobacteria</taxon>
        <taxon>Caulobacterales</taxon>
        <taxon>Caulobacteraceae</taxon>
        <taxon>Brevundimonas</taxon>
    </lineage>
</organism>
<evidence type="ECO:0000313" key="2">
    <source>
        <dbReference type="Proteomes" id="UP000031166"/>
    </source>
</evidence>
<accession>A0A0B4CUV6</accession>
<comment type="caution">
    <text evidence="1">The sequence shown here is derived from an EMBL/GenBank/DDBJ whole genome shotgun (WGS) entry which is preliminary data.</text>
</comment>
<dbReference type="EMBL" id="JWSY01000028">
    <property type="protein sequence ID" value="KIC55890.1"/>
    <property type="molecule type" value="Genomic_DNA"/>
</dbReference>
<proteinExistence type="predicted"/>
<evidence type="ECO:0000313" key="1">
    <source>
        <dbReference type="EMBL" id="KIC55890.1"/>
    </source>
</evidence>
<gene>
    <name evidence="1" type="ORF">RM53_14330</name>
</gene>
<name>A0A0B4CUV6_9CAUL</name>
<protein>
    <submittedName>
        <fullName evidence="1">Uncharacterized protein</fullName>
    </submittedName>
</protein>
<reference evidence="1 2" key="1">
    <citation type="submission" date="2014-12" db="EMBL/GenBank/DDBJ databases">
        <title>Genome sequencing of Brevundimonas nasdae TPW30.</title>
        <authorList>
            <person name="Tan P.W."/>
            <person name="Chan K.-G."/>
        </authorList>
    </citation>
    <scope>NUCLEOTIDE SEQUENCE [LARGE SCALE GENOMIC DNA]</scope>
    <source>
        <strain evidence="1 2">TPW30</strain>
    </source>
</reference>
<dbReference type="STRING" id="172043.RM53_14330"/>
<dbReference type="RefSeq" id="WP_039247799.1">
    <property type="nucleotide sequence ID" value="NZ_JWSY01000028.1"/>
</dbReference>
<dbReference type="AlphaFoldDB" id="A0A0B4CUV6"/>
<sequence>MKTLTITGSHGILTVDANSGDVLTLVPFDNSTDYSGITRFDLAEWRSYWDAEPEGVALDILDVGFWDGGEYVEAEADWRAEVRQAREARRAIRGTPVVRAA</sequence>
<dbReference type="Proteomes" id="UP000031166">
    <property type="component" value="Unassembled WGS sequence"/>
</dbReference>